<dbReference type="Proteomes" id="UP000267430">
    <property type="component" value="Unassembled WGS sequence"/>
</dbReference>
<dbReference type="PANTHER" id="PTHR11895">
    <property type="entry name" value="TRANSAMIDASE"/>
    <property type="match status" value="1"/>
</dbReference>
<evidence type="ECO:0000256" key="1">
    <source>
        <dbReference type="ARBA" id="ARBA00009199"/>
    </source>
</evidence>
<comment type="caution">
    <text evidence="3">The sequence shown here is derived from an EMBL/GenBank/DDBJ whole genome shotgun (WGS) entry which is preliminary data.</text>
</comment>
<dbReference type="PANTHER" id="PTHR11895:SF7">
    <property type="entry name" value="GLUTAMYL-TRNA(GLN) AMIDOTRANSFERASE SUBUNIT A, MITOCHONDRIAL"/>
    <property type="match status" value="1"/>
</dbReference>
<comment type="similarity">
    <text evidence="1">Belongs to the amidase family.</text>
</comment>
<sequence length="450" mass="48580">MEDKKLSNLNQLTIYEASQLIKAGKVTPIELVKDCLDRIKEVDQELLAWRVVDELSSMETARSLTQEMKNGKVRGPLHGIPVGIKDIFDVAGLPTRAGSVIFENVDPAVEDCSIVAKLREAGAVIIGKTHVTQLAFYEPSPTRNPYHLQHTPGGSSSGSAAAISANMALLTLGAQTNASISRPGAYCGAVCFKPTTHSIQMDGVFPLAPSFDSPGLFANSLLDLAIGYQPFSDRSVNDLDELYLQSLTGGSCKVGVVSDAIYSEASIDLQNVQEETIKRLEVNHYEIKEVQAPRSFSDLIDLHRLVMAYEAAQHHHALVEEHDIGGKFGALVEEGQQISEGAYKDAMDNIHRVKSEMLELFDSFDVLLTLPTDTSAPEGLDPTGNPKFTTPWAALGVPLVVIPAALDGKGLPLAMMFASAPGSDFDLIKNCLPIERVMGKLPLPMIGNCK</sequence>
<protein>
    <submittedName>
        <fullName evidence="3">Amidase</fullName>
    </submittedName>
</protein>
<evidence type="ECO:0000313" key="3">
    <source>
        <dbReference type="EMBL" id="RUQ25790.1"/>
    </source>
</evidence>
<keyword evidence="4" id="KW-1185">Reference proteome</keyword>
<reference evidence="3 4" key="1">
    <citation type="submission" date="2018-12" db="EMBL/GenBank/DDBJ databases">
        <title>Bacillus chawlae sp. nov., Bacillus glennii sp. nov., and Bacillus saganii sp. nov. Isolated from the Vehicle Assembly Building at Kennedy Space Center where the Viking Spacecraft were Assembled.</title>
        <authorList>
            <person name="Seuylemezian A."/>
            <person name="Vaishampayan P."/>
        </authorList>
    </citation>
    <scope>NUCLEOTIDE SEQUENCE [LARGE SCALE GENOMIC DNA]</scope>
    <source>
        <strain evidence="3 4">L5</strain>
    </source>
</reference>
<dbReference type="InterPro" id="IPR000120">
    <property type="entry name" value="Amidase"/>
</dbReference>
<name>A0A433HBJ9_9BACI</name>
<dbReference type="InterPro" id="IPR036928">
    <property type="entry name" value="AS_sf"/>
</dbReference>
<dbReference type="OrthoDB" id="9811471at2"/>
<dbReference type="AlphaFoldDB" id="A0A433HBJ9"/>
<dbReference type="InterPro" id="IPR023631">
    <property type="entry name" value="Amidase_dom"/>
</dbReference>
<gene>
    <name evidence="3" type="ORF">ELQ35_19535</name>
</gene>
<dbReference type="EMBL" id="RYZZ01000038">
    <property type="protein sequence ID" value="RUQ25790.1"/>
    <property type="molecule type" value="Genomic_DNA"/>
</dbReference>
<dbReference type="Gene3D" id="3.90.1300.10">
    <property type="entry name" value="Amidase signature (AS) domain"/>
    <property type="match status" value="1"/>
</dbReference>
<evidence type="ECO:0000313" key="4">
    <source>
        <dbReference type="Proteomes" id="UP000267430"/>
    </source>
</evidence>
<proteinExistence type="inferred from homology"/>
<dbReference type="SUPFAM" id="SSF75304">
    <property type="entry name" value="Amidase signature (AS) enzymes"/>
    <property type="match status" value="1"/>
</dbReference>
<organism evidence="3 4">
    <name type="scientific">Peribacillus cavernae</name>
    <dbReference type="NCBI Taxonomy" id="1674310"/>
    <lineage>
        <taxon>Bacteria</taxon>
        <taxon>Bacillati</taxon>
        <taxon>Bacillota</taxon>
        <taxon>Bacilli</taxon>
        <taxon>Bacillales</taxon>
        <taxon>Bacillaceae</taxon>
        <taxon>Peribacillus</taxon>
    </lineage>
</organism>
<dbReference type="GO" id="GO:0003824">
    <property type="term" value="F:catalytic activity"/>
    <property type="evidence" value="ECO:0007669"/>
    <property type="project" value="InterPro"/>
</dbReference>
<evidence type="ECO:0000259" key="2">
    <source>
        <dbReference type="Pfam" id="PF01425"/>
    </source>
</evidence>
<feature type="domain" description="Amidase" evidence="2">
    <location>
        <begin position="30"/>
        <end position="427"/>
    </location>
</feature>
<accession>A0A433HBJ9</accession>
<dbReference type="Pfam" id="PF01425">
    <property type="entry name" value="Amidase"/>
    <property type="match status" value="1"/>
</dbReference>